<organism evidence="2 3">
    <name type="scientific">Nocardioides exalbidus</name>
    <dbReference type="NCBI Taxonomy" id="402596"/>
    <lineage>
        <taxon>Bacteria</taxon>
        <taxon>Bacillati</taxon>
        <taxon>Actinomycetota</taxon>
        <taxon>Actinomycetes</taxon>
        <taxon>Propionibacteriales</taxon>
        <taxon>Nocardioidaceae</taxon>
        <taxon>Nocardioides</taxon>
    </lineage>
</organism>
<keyword evidence="2" id="KW-0808">Transferase</keyword>
<dbReference type="InterPro" id="IPR000600">
    <property type="entry name" value="ROK"/>
</dbReference>
<proteinExistence type="inferred from homology"/>
<dbReference type="Proteomes" id="UP000198742">
    <property type="component" value="Unassembled WGS sequence"/>
</dbReference>
<protein>
    <submittedName>
        <fullName evidence="2">Sugar kinase of the NBD/HSP70 family, may contain an N-terminal HTH domain</fullName>
    </submittedName>
</protein>
<dbReference type="InterPro" id="IPR043129">
    <property type="entry name" value="ATPase_NBD"/>
</dbReference>
<evidence type="ECO:0000313" key="2">
    <source>
        <dbReference type="EMBL" id="SEB48806.1"/>
    </source>
</evidence>
<dbReference type="PANTHER" id="PTHR18964:SF149">
    <property type="entry name" value="BIFUNCTIONAL UDP-N-ACETYLGLUCOSAMINE 2-EPIMERASE_N-ACETYLMANNOSAMINE KINASE"/>
    <property type="match status" value="1"/>
</dbReference>
<reference evidence="3" key="1">
    <citation type="submission" date="2016-10" db="EMBL/GenBank/DDBJ databases">
        <authorList>
            <person name="Varghese N."/>
            <person name="Submissions S."/>
        </authorList>
    </citation>
    <scope>NUCLEOTIDE SEQUENCE [LARGE SCALE GENOMIC DNA]</scope>
    <source>
        <strain evidence="3">DSM 22017</strain>
    </source>
</reference>
<dbReference type="EMBL" id="FNRT01000002">
    <property type="protein sequence ID" value="SEB48806.1"/>
    <property type="molecule type" value="Genomic_DNA"/>
</dbReference>
<dbReference type="PANTHER" id="PTHR18964">
    <property type="entry name" value="ROK (REPRESSOR, ORF, KINASE) FAMILY"/>
    <property type="match status" value="1"/>
</dbReference>
<accession>A0A1H4JS50</accession>
<keyword evidence="2" id="KW-0418">Kinase</keyword>
<evidence type="ECO:0000313" key="3">
    <source>
        <dbReference type="Proteomes" id="UP000198742"/>
    </source>
</evidence>
<dbReference type="Gene3D" id="3.30.420.40">
    <property type="match status" value="2"/>
</dbReference>
<evidence type="ECO:0000256" key="1">
    <source>
        <dbReference type="ARBA" id="ARBA00006479"/>
    </source>
</evidence>
<name>A0A1H4JS50_9ACTN</name>
<dbReference type="STRING" id="402596.SAMN04489844_0262"/>
<dbReference type="GO" id="GO:0016301">
    <property type="term" value="F:kinase activity"/>
    <property type="evidence" value="ECO:0007669"/>
    <property type="project" value="UniProtKB-KW"/>
</dbReference>
<dbReference type="SUPFAM" id="SSF53067">
    <property type="entry name" value="Actin-like ATPase domain"/>
    <property type="match status" value="1"/>
</dbReference>
<sequence>MDAVRPALAGTRSVGLDIGGTKTHGVVLGEDGEILAQARKSTRSGAEGVVGSAARVFEALAKEIGEPLICRVGVGVPGLVDTERGTLRHAVNLGVNGDDLPLRDLLAIRLGVPVVVENDVNVAALAARALVEADDVVYLSVGTGLAAGLVIDGRLRRGEHGAAGEIGHLPIDPAGAECGCGQVGCLETIASGRALARAWPTPDGPPAADLFAAAADGDVKAIAVRDRFCWGVACAIRALGLTIDPERIVLGGGVSEVGEPLRVEVVRQLRSLGEGSPFLDSLGLADRLSMVPQHYPLATVGAAILGRD</sequence>
<comment type="similarity">
    <text evidence="1">Belongs to the ROK (NagC/XylR) family.</text>
</comment>
<keyword evidence="3" id="KW-1185">Reference proteome</keyword>
<gene>
    <name evidence="2" type="ORF">SAMN04489844_0262</name>
</gene>
<dbReference type="AlphaFoldDB" id="A0A1H4JS50"/>
<dbReference type="Pfam" id="PF00480">
    <property type="entry name" value="ROK"/>
    <property type="match status" value="1"/>
</dbReference>